<evidence type="ECO:0000259" key="2">
    <source>
        <dbReference type="Pfam" id="PF13449"/>
    </source>
</evidence>
<protein>
    <recommendedName>
        <fullName evidence="2">Phytase-like domain-containing protein</fullName>
    </recommendedName>
</protein>
<dbReference type="RefSeq" id="WP_086620841.1">
    <property type="nucleotide sequence ID" value="NZ_CP021323.1"/>
</dbReference>
<dbReference type="AlphaFoldDB" id="A0A2Z2H4C8"/>
<dbReference type="InterPro" id="IPR014567">
    <property type="entry name" value="UCP031900"/>
</dbReference>
<keyword evidence="4" id="KW-1185">Reference proteome</keyword>
<evidence type="ECO:0000313" key="4">
    <source>
        <dbReference type="Proteomes" id="UP000250025"/>
    </source>
</evidence>
<organism evidence="3 4">
    <name type="scientific">Kushneria konosiri</name>
    <dbReference type="NCBI Taxonomy" id="698828"/>
    <lineage>
        <taxon>Bacteria</taxon>
        <taxon>Pseudomonadati</taxon>
        <taxon>Pseudomonadota</taxon>
        <taxon>Gammaproteobacteria</taxon>
        <taxon>Oceanospirillales</taxon>
        <taxon>Halomonadaceae</taxon>
        <taxon>Kushneria</taxon>
    </lineage>
</organism>
<sequence length="336" mass="37162">MVDRHSHSFLSAATLALCLVLLPGCTQAGIVDPGGPPGGSSPERLEWCGMLELPDHMPDGQPLGGLSALAFDQQSHLLYMLSDRGHLYRTRPRFDDQQQLTHLELLGSAPLLDHRGRPLEMPQADSESMVLIKGKQGETQLLIGFERQHRLQRFTLEGEPVGEPLQLSALDGAQNNGSLEALANHPVHGLIGGLEFASKGMNDNESRLFDLDGHQWRWQRSSADSGLTAMAPLGDDLLMLERNFKIGRPLIISLRRARLSRATPDGVVPGDTLARLVSDDGWRLDNFEGLTRIASQRYLMVSDDNFSWLQRSLLGCFNVPESAQQPRQWPADVNQE</sequence>
<evidence type="ECO:0000256" key="1">
    <source>
        <dbReference type="SAM" id="SignalP"/>
    </source>
</evidence>
<reference evidence="3 4" key="1">
    <citation type="journal article" date="2017" name="Int. J. Syst. Evol. Microbiol.">
        <title>Kushneria konosiri sp. nov., isolated from the Korean salt-fermented seafood Daemi-jeot.</title>
        <authorList>
            <person name="Yun J.H."/>
            <person name="Park S.K."/>
            <person name="Lee J.Y."/>
            <person name="Jung M.J."/>
            <person name="Bae J.W."/>
        </authorList>
    </citation>
    <scope>NUCLEOTIDE SEQUENCE [LARGE SCALE GENOMIC DNA]</scope>
    <source>
        <strain evidence="3 4">X49</strain>
    </source>
</reference>
<evidence type="ECO:0000313" key="3">
    <source>
        <dbReference type="EMBL" id="ARS52142.1"/>
    </source>
</evidence>
<dbReference type="OrthoDB" id="9798693at2"/>
<name>A0A2Z2H4C8_9GAMM</name>
<proteinExistence type="predicted"/>
<feature type="signal peptide" evidence="1">
    <location>
        <begin position="1"/>
        <end position="28"/>
    </location>
</feature>
<dbReference type="KEGG" id="kus:B9G99_03950"/>
<dbReference type="InterPro" id="IPR027372">
    <property type="entry name" value="Phytase-like_dom"/>
</dbReference>
<gene>
    <name evidence="3" type="ORF">B9G99_03950</name>
</gene>
<feature type="domain" description="Phytase-like" evidence="2">
    <location>
        <begin position="61"/>
        <end position="306"/>
    </location>
</feature>
<dbReference type="Proteomes" id="UP000250025">
    <property type="component" value="Chromosome"/>
</dbReference>
<keyword evidence="1" id="KW-0732">Signal</keyword>
<dbReference type="EMBL" id="CP021323">
    <property type="protein sequence ID" value="ARS52142.1"/>
    <property type="molecule type" value="Genomic_DNA"/>
</dbReference>
<accession>A0A2Z2H4C8</accession>
<dbReference type="PIRSF" id="PIRSF031900">
    <property type="entry name" value="UCP031900"/>
    <property type="match status" value="1"/>
</dbReference>
<feature type="chain" id="PRO_5016465462" description="Phytase-like domain-containing protein" evidence="1">
    <location>
        <begin position="29"/>
        <end position="336"/>
    </location>
</feature>
<dbReference type="Pfam" id="PF13449">
    <property type="entry name" value="Phytase-like"/>
    <property type="match status" value="1"/>
</dbReference>